<dbReference type="VEuPathDB" id="FungiDB:DEHA2F26466g"/>
<dbReference type="GeneID" id="2904148"/>
<reference evidence="4 5" key="1">
    <citation type="journal article" date="2004" name="Nature">
        <title>Genome evolution in yeasts.</title>
        <authorList>
            <consortium name="Genolevures"/>
            <person name="Dujon B."/>
            <person name="Sherman D."/>
            <person name="Fischer G."/>
            <person name="Durrens P."/>
            <person name="Casaregola S."/>
            <person name="Lafontaine I."/>
            <person name="de Montigny J."/>
            <person name="Marck C."/>
            <person name="Neuveglise C."/>
            <person name="Talla E."/>
            <person name="Goffard N."/>
            <person name="Frangeul L."/>
            <person name="Aigle M."/>
            <person name="Anthouard V."/>
            <person name="Babour A."/>
            <person name="Barbe V."/>
            <person name="Barnay S."/>
            <person name="Blanchin S."/>
            <person name="Beckerich J.M."/>
            <person name="Beyne E."/>
            <person name="Bleykasten C."/>
            <person name="Boisrame A."/>
            <person name="Boyer J."/>
            <person name="Cattolico L."/>
            <person name="Confanioleri F."/>
            <person name="de Daruvar A."/>
            <person name="Despons L."/>
            <person name="Fabre E."/>
            <person name="Fairhead C."/>
            <person name="Ferry-Dumazet H."/>
            <person name="Groppi A."/>
            <person name="Hantraye F."/>
            <person name="Hennequin C."/>
            <person name="Jauniaux N."/>
            <person name="Joyet P."/>
            <person name="Kachouri R."/>
            <person name="Kerrest A."/>
            <person name="Koszul R."/>
            <person name="Lemaire M."/>
            <person name="Lesur I."/>
            <person name="Ma L."/>
            <person name="Muller H."/>
            <person name="Nicaud J.M."/>
            <person name="Nikolski M."/>
            <person name="Oztas S."/>
            <person name="Ozier-Kalogeropoulos O."/>
            <person name="Pellenz S."/>
            <person name="Potier S."/>
            <person name="Richard G.F."/>
            <person name="Straub M.L."/>
            <person name="Suleau A."/>
            <person name="Swennene D."/>
            <person name="Tekaia F."/>
            <person name="Wesolowski-Louvel M."/>
            <person name="Westhof E."/>
            <person name="Wirth B."/>
            <person name="Zeniou-Meyer M."/>
            <person name="Zivanovic I."/>
            <person name="Bolotin-Fukuhara M."/>
            <person name="Thierry A."/>
            <person name="Bouchier C."/>
            <person name="Caudron B."/>
            <person name="Scarpelli C."/>
            <person name="Gaillardin C."/>
            <person name="Weissenbach J."/>
            <person name="Wincker P."/>
            <person name="Souciet J.L."/>
        </authorList>
    </citation>
    <scope>NUCLEOTIDE SEQUENCE [LARGE SCALE GENOMIC DNA]</scope>
    <source>
        <strain evidence="5">ATCC 36239 / CBS 767 / BCRC 21394 / JCM 1990 / NBRC 0083 / IGC 2968</strain>
    </source>
</reference>
<dbReference type="GO" id="GO:0008270">
    <property type="term" value="F:zinc ion binding"/>
    <property type="evidence" value="ECO:0007669"/>
    <property type="project" value="InterPro"/>
</dbReference>
<dbReference type="eggNOG" id="ENOG502QWIS">
    <property type="taxonomic scope" value="Eukaryota"/>
</dbReference>
<dbReference type="PANTHER" id="PTHR37534">
    <property type="entry name" value="TRANSCRIPTIONAL ACTIVATOR PROTEIN UGA3"/>
    <property type="match status" value="1"/>
</dbReference>
<dbReference type="Proteomes" id="UP000000599">
    <property type="component" value="Chromosome F"/>
</dbReference>
<dbReference type="GO" id="GO:0000981">
    <property type="term" value="F:DNA-binding transcription factor activity, RNA polymerase II-specific"/>
    <property type="evidence" value="ECO:0007669"/>
    <property type="project" value="InterPro"/>
</dbReference>
<organism evidence="4 5">
    <name type="scientific">Debaryomyces hansenii (strain ATCC 36239 / CBS 767 / BCRC 21394 / JCM 1990 / NBRC 0083 / IGC 2968)</name>
    <name type="common">Yeast</name>
    <name type="synonym">Torulaspora hansenii</name>
    <dbReference type="NCBI Taxonomy" id="284592"/>
    <lineage>
        <taxon>Eukaryota</taxon>
        <taxon>Fungi</taxon>
        <taxon>Dikarya</taxon>
        <taxon>Ascomycota</taxon>
        <taxon>Saccharomycotina</taxon>
        <taxon>Pichiomycetes</taxon>
        <taxon>Debaryomycetaceae</taxon>
        <taxon>Debaryomyces</taxon>
    </lineage>
</organism>
<gene>
    <name evidence="4" type="ordered locus">DEHA2F26466g</name>
</gene>
<evidence type="ECO:0000259" key="3">
    <source>
        <dbReference type="PROSITE" id="PS50048"/>
    </source>
</evidence>
<evidence type="ECO:0000313" key="5">
    <source>
        <dbReference type="Proteomes" id="UP000000599"/>
    </source>
</evidence>
<feature type="region of interest" description="Disordered" evidence="2">
    <location>
        <begin position="289"/>
        <end position="313"/>
    </location>
</feature>
<dbReference type="PANTHER" id="PTHR37534:SF46">
    <property type="entry name" value="ZN(II)2CYS6 TRANSCRIPTION FACTOR (EUROFUNG)"/>
    <property type="match status" value="1"/>
</dbReference>
<dbReference type="OMA" id="YPVCQNC"/>
<evidence type="ECO:0000256" key="1">
    <source>
        <dbReference type="ARBA" id="ARBA00023242"/>
    </source>
</evidence>
<evidence type="ECO:0000313" key="4">
    <source>
        <dbReference type="EMBL" id="CAG89915.2"/>
    </source>
</evidence>
<dbReference type="InParanoid" id="Q6BJY1"/>
<keyword evidence="5" id="KW-1185">Reference proteome</keyword>
<dbReference type="KEGG" id="dha:DEHA2F26466g"/>
<dbReference type="AlphaFoldDB" id="Q6BJY1"/>
<dbReference type="RefSeq" id="XP_461490.2">
    <property type="nucleotide sequence ID" value="XM_461490.1"/>
</dbReference>
<dbReference type="SMART" id="SM00066">
    <property type="entry name" value="GAL4"/>
    <property type="match status" value="1"/>
</dbReference>
<dbReference type="SUPFAM" id="SSF57701">
    <property type="entry name" value="Zn2/Cys6 DNA-binding domain"/>
    <property type="match status" value="1"/>
</dbReference>
<feature type="region of interest" description="Disordered" evidence="2">
    <location>
        <begin position="73"/>
        <end position="107"/>
    </location>
</feature>
<feature type="compositionally biased region" description="Polar residues" evidence="2">
    <location>
        <begin position="289"/>
        <end position="305"/>
    </location>
</feature>
<feature type="region of interest" description="Disordered" evidence="2">
    <location>
        <begin position="150"/>
        <end position="171"/>
    </location>
</feature>
<dbReference type="Pfam" id="PF00172">
    <property type="entry name" value="Zn_clus"/>
    <property type="match status" value="1"/>
</dbReference>
<feature type="domain" description="Zn(2)-C6 fungal-type" evidence="3">
    <location>
        <begin position="15"/>
        <end position="46"/>
    </location>
</feature>
<protein>
    <submittedName>
        <fullName evidence="4">DEHA2F26466p</fullName>
    </submittedName>
</protein>
<dbReference type="OrthoDB" id="3598904at2759"/>
<dbReference type="InterPro" id="IPR001138">
    <property type="entry name" value="Zn2Cys6_DnaBD"/>
</dbReference>
<dbReference type="PROSITE" id="PS00463">
    <property type="entry name" value="ZN2_CY6_FUNGAL_1"/>
    <property type="match status" value="1"/>
</dbReference>
<dbReference type="EMBL" id="CR382138">
    <property type="protein sequence ID" value="CAG89915.2"/>
    <property type="molecule type" value="Genomic_DNA"/>
</dbReference>
<keyword evidence="1" id="KW-0539">Nucleus</keyword>
<name>Q6BJY1_DEBHA</name>
<proteinExistence type="predicted"/>
<dbReference type="PROSITE" id="PS50048">
    <property type="entry name" value="ZN2_CY6_FUNGAL_2"/>
    <property type="match status" value="1"/>
</dbReference>
<evidence type="ECO:0000256" key="2">
    <source>
        <dbReference type="SAM" id="MobiDB-lite"/>
    </source>
</evidence>
<dbReference type="HOGENOM" id="CLU_888587_0_0_1"/>
<accession>Q6BJY1</accession>
<dbReference type="CDD" id="cd00067">
    <property type="entry name" value="GAL4"/>
    <property type="match status" value="1"/>
</dbReference>
<sequence>MDMSIRIPKTRSRTGCFTCRKRKKKCDELSYPVCQNCQEKNLACQWPSKKHEFHKNMEEVKYIGYEDKIRETNTRQLKRNSSEQHNTYSEDEIQLKKRNEGQKGRKETSFMSIRPFSEAGNLLAINEIENDISSTQATVYNNQFLHEVPIHRSDSTSDTYDNGPSDHENHGSQYARIRHAIDSKSLKPPRTSKLDSIQLQKKRHNYFLERIAMQQDCVDSEEEITDIAPASPFEIDSLIDNDYILNDNDKQDHVERAQSPIPKAETTLNDLHQPGIAFPPQIIISNSNHESNVQSSLLPSKTTNSTRKDGFPN</sequence>
<feature type="compositionally biased region" description="Basic and acidic residues" evidence="2">
    <location>
        <begin position="93"/>
        <end position="107"/>
    </location>
</feature>
<dbReference type="Gene3D" id="4.10.240.10">
    <property type="entry name" value="Zn(2)-C6 fungal-type DNA-binding domain"/>
    <property type="match status" value="1"/>
</dbReference>
<dbReference type="InterPro" id="IPR036864">
    <property type="entry name" value="Zn2-C6_fun-type_DNA-bd_sf"/>
</dbReference>